<dbReference type="RefSeq" id="WP_188314389.1">
    <property type="nucleotide sequence ID" value="NZ_JABTCG010000004.1"/>
</dbReference>
<reference evidence="2 3" key="1">
    <citation type="submission" date="2020-05" db="EMBL/GenBank/DDBJ databases">
        <title>The draft genome sequence of Maribacter arenosus CAU 1321.</title>
        <authorList>
            <person name="Mu L."/>
        </authorList>
    </citation>
    <scope>NUCLEOTIDE SEQUENCE [LARGE SCALE GENOMIC DNA]</scope>
    <source>
        <strain evidence="2 3">CAU 1321</strain>
    </source>
</reference>
<gene>
    <name evidence="2" type="ORF">HPE63_11325</name>
</gene>
<proteinExistence type="predicted"/>
<dbReference type="EMBL" id="JABTCG010000004">
    <property type="protein sequence ID" value="MBD0851260.1"/>
    <property type="molecule type" value="Genomic_DNA"/>
</dbReference>
<dbReference type="Proteomes" id="UP000598350">
    <property type="component" value="Unassembled WGS sequence"/>
</dbReference>
<name>A0ABR7VC54_9FLAO</name>
<feature type="region of interest" description="Disordered" evidence="1">
    <location>
        <begin position="1"/>
        <end position="39"/>
    </location>
</feature>
<protein>
    <submittedName>
        <fullName evidence="2">Uncharacterized protein</fullName>
    </submittedName>
</protein>
<evidence type="ECO:0000313" key="2">
    <source>
        <dbReference type="EMBL" id="MBD0851260.1"/>
    </source>
</evidence>
<sequence>MSGAGHVQDMNNRIKQNRAQRASKRPRFKEHLRDTGYLSSSDHRQPLKFITVSEVTLTAIKNGLGNVQEKTVKKKGWF</sequence>
<accession>A0ABR7VC54</accession>
<organism evidence="2 3">
    <name type="scientific">Maribacter arenosus</name>
    <dbReference type="NCBI Taxonomy" id="1854708"/>
    <lineage>
        <taxon>Bacteria</taxon>
        <taxon>Pseudomonadati</taxon>
        <taxon>Bacteroidota</taxon>
        <taxon>Flavobacteriia</taxon>
        <taxon>Flavobacteriales</taxon>
        <taxon>Flavobacteriaceae</taxon>
        <taxon>Maribacter</taxon>
    </lineage>
</organism>
<comment type="caution">
    <text evidence="2">The sequence shown here is derived from an EMBL/GenBank/DDBJ whole genome shotgun (WGS) entry which is preliminary data.</text>
</comment>
<evidence type="ECO:0000256" key="1">
    <source>
        <dbReference type="SAM" id="MobiDB-lite"/>
    </source>
</evidence>
<keyword evidence="3" id="KW-1185">Reference proteome</keyword>
<evidence type="ECO:0000313" key="3">
    <source>
        <dbReference type="Proteomes" id="UP000598350"/>
    </source>
</evidence>
<feature type="compositionally biased region" description="Basic residues" evidence="1">
    <location>
        <begin position="15"/>
        <end position="28"/>
    </location>
</feature>